<organism evidence="2 3">
    <name type="scientific">Decorospora gaudefroyi</name>
    <dbReference type="NCBI Taxonomy" id="184978"/>
    <lineage>
        <taxon>Eukaryota</taxon>
        <taxon>Fungi</taxon>
        <taxon>Dikarya</taxon>
        <taxon>Ascomycota</taxon>
        <taxon>Pezizomycotina</taxon>
        <taxon>Dothideomycetes</taxon>
        <taxon>Pleosporomycetidae</taxon>
        <taxon>Pleosporales</taxon>
        <taxon>Pleosporineae</taxon>
        <taxon>Pleosporaceae</taxon>
        <taxon>Decorospora</taxon>
    </lineage>
</organism>
<feature type="region of interest" description="Disordered" evidence="1">
    <location>
        <begin position="16"/>
        <end position="104"/>
    </location>
</feature>
<evidence type="ECO:0000256" key="1">
    <source>
        <dbReference type="SAM" id="MobiDB-lite"/>
    </source>
</evidence>
<name>A0A6A5K9Y7_9PLEO</name>
<evidence type="ECO:0000313" key="2">
    <source>
        <dbReference type="EMBL" id="KAF1833100.1"/>
    </source>
</evidence>
<gene>
    <name evidence="2" type="ORF">BDW02DRAFT_570408</name>
</gene>
<reference evidence="2" key="1">
    <citation type="submission" date="2020-01" db="EMBL/GenBank/DDBJ databases">
        <authorList>
            <consortium name="DOE Joint Genome Institute"/>
            <person name="Haridas S."/>
            <person name="Albert R."/>
            <person name="Binder M."/>
            <person name="Bloem J."/>
            <person name="Labutti K."/>
            <person name="Salamov A."/>
            <person name="Andreopoulos B."/>
            <person name="Baker S.E."/>
            <person name="Barry K."/>
            <person name="Bills G."/>
            <person name="Bluhm B.H."/>
            <person name="Cannon C."/>
            <person name="Castanera R."/>
            <person name="Culley D.E."/>
            <person name="Daum C."/>
            <person name="Ezra D."/>
            <person name="Gonzalez J.B."/>
            <person name="Henrissat B."/>
            <person name="Kuo A."/>
            <person name="Liang C."/>
            <person name="Lipzen A."/>
            <person name="Lutzoni F."/>
            <person name="Magnuson J."/>
            <person name="Mondo S."/>
            <person name="Nolan M."/>
            <person name="Ohm R."/>
            <person name="Pangilinan J."/>
            <person name="Park H.-J."/>
            <person name="Ramirez L."/>
            <person name="Alfaro M."/>
            <person name="Sun H."/>
            <person name="Tritt A."/>
            <person name="Yoshinaga Y."/>
            <person name="Zwiers L.-H."/>
            <person name="Turgeon B.G."/>
            <person name="Goodwin S.B."/>
            <person name="Spatafora J.W."/>
            <person name="Crous P.W."/>
            <person name="Grigoriev I.V."/>
        </authorList>
    </citation>
    <scope>NUCLEOTIDE SEQUENCE</scope>
    <source>
        <strain evidence="2">P77</strain>
    </source>
</reference>
<accession>A0A6A5K9Y7</accession>
<dbReference type="Proteomes" id="UP000800040">
    <property type="component" value="Unassembled WGS sequence"/>
</dbReference>
<keyword evidence="3" id="KW-1185">Reference proteome</keyword>
<sequence length="104" mass="11614">MVFSYWIGQGLHVSFKTSSRSAAKKKKKTLTDSPFPLSPELAPTHKHVHAHFPNLGTPEKSKPSNPACPSSKIHPQSRPLPTVERTYLPKPKKKQHPPVVPHKI</sequence>
<protein>
    <submittedName>
        <fullName evidence="2">Uncharacterized protein</fullName>
    </submittedName>
</protein>
<proteinExistence type="predicted"/>
<evidence type="ECO:0000313" key="3">
    <source>
        <dbReference type="Proteomes" id="UP000800040"/>
    </source>
</evidence>
<dbReference type="EMBL" id="ML975325">
    <property type="protein sequence ID" value="KAF1833100.1"/>
    <property type="molecule type" value="Genomic_DNA"/>
</dbReference>
<feature type="compositionally biased region" description="Basic residues" evidence="1">
    <location>
        <begin position="90"/>
        <end position="104"/>
    </location>
</feature>
<dbReference type="AlphaFoldDB" id="A0A6A5K9Y7"/>